<dbReference type="GO" id="GO:0016567">
    <property type="term" value="P:protein ubiquitination"/>
    <property type="evidence" value="ECO:0007669"/>
    <property type="project" value="InterPro"/>
</dbReference>
<dbReference type="Gene3D" id="2.60.210.10">
    <property type="entry name" value="Apoptosis, Tumor Necrosis Factor Receptor Associated Protein 2, Chain A"/>
    <property type="match status" value="1"/>
</dbReference>
<dbReference type="PANTHER" id="PTHR26379">
    <property type="entry name" value="BTB/POZ AND MATH DOMAIN-CONTAINING PROTEIN 1"/>
    <property type="match status" value="1"/>
</dbReference>
<dbReference type="PANTHER" id="PTHR26379:SF518">
    <property type="entry name" value="BTB DOMAIN-CONTAINING PROTEIN"/>
    <property type="match status" value="1"/>
</dbReference>
<dbReference type="Proteomes" id="UP000324897">
    <property type="component" value="Chromosome 1"/>
</dbReference>
<dbReference type="AlphaFoldDB" id="A0A5J9V6E6"/>
<dbReference type="Pfam" id="PF22486">
    <property type="entry name" value="MATH_2"/>
    <property type="match status" value="1"/>
</dbReference>
<organism evidence="3 4">
    <name type="scientific">Eragrostis curvula</name>
    <name type="common">weeping love grass</name>
    <dbReference type="NCBI Taxonomy" id="38414"/>
    <lineage>
        <taxon>Eukaryota</taxon>
        <taxon>Viridiplantae</taxon>
        <taxon>Streptophyta</taxon>
        <taxon>Embryophyta</taxon>
        <taxon>Tracheophyta</taxon>
        <taxon>Spermatophyta</taxon>
        <taxon>Magnoliopsida</taxon>
        <taxon>Liliopsida</taxon>
        <taxon>Poales</taxon>
        <taxon>Poaceae</taxon>
        <taxon>PACMAD clade</taxon>
        <taxon>Chloridoideae</taxon>
        <taxon>Eragrostideae</taxon>
        <taxon>Eragrostidinae</taxon>
        <taxon>Eragrostis</taxon>
    </lineage>
</organism>
<dbReference type="PROSITE" id="PS50144">
    <property type="entry name" value="MATH"/>
    <property type="match status" value="1"/>
</dbReference>
<protein>
    <recommendedName>
        <fullName evidence="2">MATH domain-containing protein</fullName>
    </recommendedName>
</protein>
<dbReference type="EMBL" id="RWGY01000011">
    <property type="protein sequence ID" value="TVU31078.1"/>
    <property type="molecule type" value="Genomic_DNA"/>
</dbReference>
<gene>
    <name evidence="3" type="ORF">EJB05_22747</name>
</gene>
<dbReference type="InterPro" id="IPR002083">
    <property type="entry name" value="MATH/TRAF_dom"/>
</dbReference>
<sequence length="210" mass="22723">MDYCSAEMDYLSRTILGVRFPPFPNPHQLSTPLPQRENPKQSIAGARGGGRSLAMPLSFSLCGGNPSRSSSAIVVDNARGRHDLKIDAMSFAAGALAAPLGFVTSSAFTVGGHQWRIRYYPHGDRAESAGHVSLFLELDEEEGGAAVHPRVGDPRRVLPQQEEGGEVHATELGPLQQPAENLGLPKIHQNGRLAECVGSQERFHHHLHVE</sequence>
<accession>A0A5J9V6E6</accession>
<name>A0A5J9V6E6_9POAL</name>
<evidence type="ECO:0000259" key="2">
    <source>
        <dbReference type="PROSITE" id="PS50144"/>
    </source>
</evidence>
<dbReference type="SUPFAM" id="SSF49599">
    <property type="entry name" value="TRAF domain-like"/>
    <property type="match status" value="1"/>
</dbReference>
<feature type="non-terminal residue" evidence="3">
    <location>
        <position position="1"/>
    </location>
</feature>
<dbReference type="InterPro" id="IPR008974">
    <property type="entry name" value="TRAF-like"/>
</dbReference>
<dbReference type="InterPro" id="IPR045005">
    <property type="entry name" value="BPM1-6"/>
</dbReference>
<dbReference type="CDD" id="cd00121">
    <property type="entry name" value="MATH"/>
    <property type="match status" value="1"/>
</dbReference>
<proteinExistence type="predicted"/>
<feature type="region of interest" description="Disordered" evidence="1">
    <location>
        <begin position="26"/>
        <end position="47"/>
    </location>
</feature>
<dbReference type="Gramene" id="TVU31078">
    <property type="protein sequence ID" value="TVU31078"/>
    <property type="gene ID" value="EJB05_22747"/>
</dbReference>
<evidence type="ECO:0000256" key="1">
    <source>
        <dbReference type="SAM" id="MobiDB-lite"/>
    </source>
</evidence>
<evidence type="ECO:0000313" key="3">
    <source>
        <dbReference type="EMBL" id="TVU31078.1"/>
    </source>
</evidence>
<feature type="domain" description="MATH" evidence="2">
    <location>
        <begin position="79"/>
        <end position="142"/>
    </location>
</feature>
<evidence type="ECO:0000313" key="4">
    <source>
        <dbReference type="Proteomes" id="UP000324897"/>
    </source>
</evidence>
<keyword evidence="4" id="KW-1185">Reference proteome</keyword>
<comment type="caution">
    <text evidence="3">The sequence shown here is derived from an EMBL/GenBank/DDBJ whole genome shotgun (WGS) entry which is preliminary data.</text>
</comment>
<reference evidence="3 4" key="1">
    <citation type="journal article" date="2019" name="Sci. Rep.">
        <title>A high-quality genome of Eragrostis curvula grass provides insights into Poaceae evolution and supports new strategies to enhance forage quality.</title>
        <authorList>
            <person name="Carballo J."/>
            <person name="Santos B.A.C.M."/>
            <person name="Zappacosta D."/>
            <person name="Garbus I."/>
            <person name="Selva J.P."/>
            <person name="Gallo C.A."/>
            <person name="Diaz A."/>
            <person name="Albertini E."/>
            <person name="Caccamo M."/>
            <person name="Echenique V."/>
        </authorList>
    </citation>
    <scope>NUCLEOTIDE SEQUENCE [LARGE SCALE GENOMIC DNA]</scope>
    <source>
        <strain evidence="4">cv. Victoria</strain>
        <tissue evidence="3">Leaf</tissue>
    </source>
</reference>